<dbReference type="Proteomes" id="UP000460221">
    <property type="component" value="Unassembled WGS sequence"/>
</dbReference>
<dbReference type="Pfam" id="PF01144">
    <property type="entry name" value="CoA_trans"/>
    <property type="match status" value="1"/>
</dbReference>
<dbReference type="InterPro" id="IPR037171">
    <property type="entry name" value="NagB/RpiA_transferase-like"/>
</dbReference>
<dbReference type="SMART" id="SM00882">
    <property type="entry name" value="CoA_trans"/>
    <property type="match status" value="1"/>
</dbReference>
<dbReference type="EMBL" id="WLYK01000001">
    <property type="protein sequence ID" value="MTD13446.1"/>
    <property type="molecule type" value="Genomic_DNA"/>
</dbReference>
<evidence type="ECO:0000313" key="2">
    <source>
        <dbReference type="EMBL" id="MTD13446.1"/>
    </source>
</evidence>
<dbReference type="PROSITE" id="PS50077">
    <property type="entry name" value="HEAT_REPEAT"/>
    <property type="match status" value="1"/>
</dbReference>
<reference evidence="2 3" key="1">
    <citation type="submission" date="2019-11" db="EMBL/GenBank/DDBJ databases">
        <authorList>
            <person name="Jiang L.-Q."/>
        </authorList>
    </citation>
    <scope>NUCLEOTIDE SEQUENCE [LARGE SCALE GENOMIC DNA]</scope>
    <source>
        <strain evidence="2 3">YIM 132087</strain>
    </source>
</reference>
<sequence length="271" mass="28200">MPSKVVPLQEVVSTVPDGCVIGMGGVLNNRRPIVLLDAIGQAGRRNLSLWSMLGGLDVEILAVHDALAEVGSIYVGFEGLGPAPAFERAVADGRITARDHSELTLIGGLRAAQAGLPFWPTRGATGSDIARELGLREVADPYTGECLLAAPAIRPDLTLLHAEAATTDGTVLLPAVHDFLTDHDATIARAATRTVVGVERIAGPDEARDRGVLLHGFEVDAVVVLPGGARPTGLPGVYDPDLAAISAYLAAAQHPDTTRSALDELLAGARR</sequence>
<organism evidence="2 3">
    <name type="scientific">Nakamurella alba</name>
    <dbReference type="NCBI Taxonomy" id="2665158"/>
    <lineage>
        <taxon>Bacteria</taxon>
        <taxon>Bacillati</taxon>
        <taxon>Actinomycetota</taxon>
        <taxon>Actinomycetes</taxon>
        <taxon>Nakamurellales</taxon>
        <taxon>Nakamurellaceae</taxon>
        <taxon>Nakamurella</taxon>
    </lineage>
</organism>
<accession>A0A7K1FHA4</accession>
<keyword evidence="3" id="KW-1185">Reference proteome</keyword>
<evidence type="ECO:0000313" key="3">
    <source>
        <dbReference type="Proteomes" id="UP000460221"/>
    </source>
</evidence>
<dbReference type="PANTHER" id="PTHR43293">
    <property type="entry name" value="ACETATE COA-TRANSFERASE YDIF"/>
    <property type="match status" value="1"/>
</dbReference>
<dbReference type="GO" id="GO:0008410">
    <property type="term" value="F:CoA-transferase activity"/>
    <property type="evidence" value="ECO:0007669"/>
    <property type="project" value="InterPro"/>
</dbReference>
<dbReference type="PANTHER" id="PTHR43293:SF3">
    <property type="entry name" value="CHOLESTEROL RING-CLEAVING HYDROLASE IPDB SUBUNIT"/>
    <property type="match status" value="1"/>
</dbReference>
<evidence type="ECO:0000256" key="1">
    <source>
        <dbReference type="ARBA" id="ARBA00007047"/>
    </source>
</evidence>
<evidence type="ECO:0008006" key="4">
    <source>
        <dbReference type="Google" id="ProtNLM"/>
    </source>
</evidence>
<dbReference type="InterPro" id="IPR021133">
    <property type="entry name" value="HEAT_type_2"/>
</dbReference>
<dbReference type="RefSeq" id="WP_154767306.1">
    <property type="nucleotide sequence ID" value="NZ_WLYK01000001.1"/>
</dbReference>
<comment type="caution">
    <text evidence="2">The sequence shown here is derived from an EMBL/GenBank/DDBJ whole genome shotgun (WGS) entry which is preliminary data.</text>
</comment>
<dbReference type="Gene3D" id="3.40.1080.10">
    <property type="entry name" value="Glutaconate Coenzyme A-transferase"/>
    <property type="match status" value="1"/>
</dbReference>
<dbReference type="InterPro" id="IPR004165">
    <property type="entry name" value="CoA_trans_fam_I"/>
</dbReference>
<proteinExistence type="inferred from homology"/>
<name>A0A7K1FHA4_9ACTN</name>
<comment type="similarity">
    <text evidence="1">Belongs to the 3-oxoacid CoA-transferase subunit B family.</text>
</comment>
<dbReference type="SUPFAM" id="SSF100950">
    <property type="entry name" value="NagB/RpiA/CoA transferase-like"/>
    <property type="match status" value="1"/>
</dbReference>
<dbReference type="AlphaFoldDB" id="A0A7K1FHA4"/>
<protein>
    <recommendedName>
        <fullName evidence="4">CoA transferase subunit A</fullName>
    </recommendedName>
</protein>
<gene>
    <name evidence="2" type="ORF">GIS00_05740</name>
</gene>